<dbReference type="EMBL" id="AEMG01000006">
    <property type="protein sequence ID" value="EFW92560.1"/>
    <property type="molecule type" value="Genomic_DNA"/>
</dbReference>
<reference evidence="6" key="3">
    <citation type="submission" date="2016-11" db="EMBL/GenBank/DDBJ databases">
        <authorList>
            <person name="Jaros S."/>
            <person name="Januszkiewicz K."/>
            <person name="Wedrychowicz H."/>
        </authorList>
    </citation>
    <scope>NUCLEOTIDE SEQUENCE [LARGE SCALE GENOMIC DNA]</scope>
    <source>
        <strain evidence="6">DX253</strain>
    </source>
</reference>
<dbReference type="PROSITE" id="PS51462">
    <property type="entry name" value="NUDIX"/>
    <property type="match status" value="1"/>
</dbReference>
<comment type="cofactor">
    <cofactor evidence="1">
        <name>Mg(2+)</name>
        <dbReference type="ChEBI" id="CHEBI:18420"/>
    </cofactor>
</comment>
<keyword evidence="2" id="KW-0378">Hydrolase</keyword>
<dbReference type="AlphaFoldDB" id="E7QRE1"/>
<evidence type="ECO:0000256" key="1">
    <source>
        <dbReference type="ARBA" id="ARBA00001946"/>
    </source>
</evidence>
<dbReference type="GO" id="GO:0016787">
    <property type="term" value="F:hydrolase activity"/>
    <property type="evidence" value="ECO:0007669"/>
    <property type="project" value="UniProtKB-KW"/>
</dbReference>
<evidence type="ECO:0000313" key="8">
    <source>
        <dbReference type="Proteomes" id="UP000184203"/>
    </source>
</evidence>
<dbReference type="PATRIC" id="fig|797209.4.peg.1355"/>
<gene>
    <name evidence="6" type="ORF">SAMN05444342_0896</name>
    <name evidence="5" type="ORF">ZOD2009_06819</name>
</gene>
<sequence length="209" mass="22974">MKPEAVRSVLADRAETRREALSERWGDAPHRVRPVTGVAEYDFPATPDEIFPWVAVCFVVEDGRVLLVQDSGHSSVWEPPGGKGEVRSTSKKVNGEYREQGEALRASEKASGGRREPVESVAETAERETREETGIECDVTDLLFTETLRFDYGNGVHVPVLQAGFVARRVGGAIRPTAAAIENVSWYPCSDLPDGTQFAAEIESLRTSR</sequence>
<dbReference type="eggNOG" id="arCOG01083">
    <property type="taxonomic scope" value="Archaea"/>
</dbReference>
<dbReference type="InterPro" id="IPR020084">
    <property type="entry name" value="NUDIX_hydrolase_CS"/>
</dbReference>
<accession>E7QRE1</accession>
<dbReference type="InterPro" id="IPR000086">
    <property type="entry name" value="NUDIX_hydrolase_dom"/>
</dbReference>
<keyword evidence="8" id="KW-1185">Reference proteome</keyword>
<evidence type="ECO:0000256" key="2">
    <source>
        <dbReference type="ARBA" id="ARBA00022801"/>
    </source>
</evidence>
<reference evidence="5 7" key="1">
    <citation type="journal article" date="2014" name="ISME J.">
        <title>Trehalose/2-sulfotrehalose biosynthesis and glycine-betaine uptake are widely spread mechanisms for osmoadaptation in the Halobacteriales.</title>
        <authorList>
            <person name="Youssef N.H."/>
            <person name="Savage-Ashlock K.N."/>
            <person name="McCully A.L."/>
            <person name="Luedtke B."/>
            <person name="Shaw E.I."/>
            <person name="Hoff W.D."/>
            <person name="Elshahed M.S."/>
        </authorList>
    </citation>
    <scope>NUCLEOTIDE SEQUENCE [LARGE SCALE GENOMIC DNA]</scope>
    <source>
        <strain evidence="5 7">DX253</strain>
    </source>
</reference>
<dbReference type="Proteomes" id="UP000184203">
    <property type="component" value="Unassembled WGS sequence"/>
</dbReference>
<dbReference type="PANTHER" id="PTHR43046">
    <property type="entry name" value="GDP-MANNOSE MANNOSYL HYDROLASE"/>
    <property type="match status" value="1"/>
</dbReference>
<dbReference type="STRING" id="797209.GCA_000376445_00044"/>
<feature type="region of interest" description="Disordered" evidence="3">
    <location>
        <begin position="76"/>
        <end position="132"/>
    </location>
</feature>
<dbReference type="SUPFAM" id="SSF55811">
    <property type="entry name" value="Nudix"/>
    <property type="match status" value="2"/>
</dbReference>
<dbReference type="Gene3D" id="3.90.79.10">
    <property type="entry name" value="Nucleoside Triphosphate Pyrophosphohydrolase"/>
    <property type="match status" value="1"/>
</dbReference>
<protein>
    <submittedName>
        <fullName evidence="6">ADP-ribose pyrophosphatase YjhB, NUDIX family</fullName>
    </submittedName>
</protein>
<dbReference type="OrthoDB" id="378183at2157"/>
<evidence type="ECO:0000313" key="5">
    <source>
        <dbReference type="EMBL" id="EFW92560.1"/>
    </source>
</evidence>
<dbReference type="Pfam" id="PF00293">
    <property type="entry name" value="NUDIX"/>
    <property type="match status" value="1"/>
</dbReference>
<dbReference type="RefSeq" id="WP_007978266.1">
    <property type="nucleotide sequence ID" value="NZ_AEMG01000006.1"/>
</dbReference>
<evidence type="ECO:0000313" key="6">
    <source>
        <dbReference type="EMBL" id="SHK19238.1"/>
    </source>
</evidence>
<name>E7QRE1_HALPU</name>
<evidence type="ECO:0000259" key="4">
    <source>
        <dbReference type="PROSITE" id="PS51462"/>
    </source>
</evidence>
<evidence type="ECO:0000313" key="7">
    <source>
        <dbReference type="Proteomes" id="UP000003751"/>
    </source>
</evidence>
<proteinExistence type="predicted"/>
<organism evidence="5 7">
    <name type="scientific">Haladaptatus paucihalophilus DX253</name>
    <dbReference type="NCBI Taxonomy" id="797209"/>
    <lineage>
        <taxon>Archaea</taxon>
        <taxon>Methanobacteriati</taxon>
        <taxon>Methanobacteriota</taxon>
        <taxon>Stenosarchaea group</taxon>
        <taxon>Halobacteria</taxon>
        <taxon>Halobacteriales</taxon>
        <taxon>Haladaptataceae</taxon>
        <taxon>Haladaptatus</taxon>
    </lineage>
</organism>
<dbReference type="EMBL" id="FRAN01000001">
    <property type="protein sequence ID" value="SHK19238.1"/>
    <property type="molecule type" value="Genomic_DNA"/>
</dbReference>
<dbReference type="InterPro" id="IPR015797">
    <property type="entry name" value="NUDIX_hydrolase-like_dom_sf"/>
</dbReference>
<reference evidence="8" key="2">
    <citation type="submission" date="2016-11" db="EMBL/GenBank/DDBJ databases">
        <authorList>
            <person name="Varghese N."/>
            <person name="Submissions S."/>
        </authorList>
    </citation>
    <scope>NUCLEOTIDE SEQUENCE [LARGE SCALE GENOMIC DNA]</scope>
    <source>
        <strain evidence="8">DX253</strain>
    </source>
</reference>
<dbReference type="PANTHER" id="PTHR43046:SF14">
    <property type="entry name" value="MUTT_NUDIX FAMILY PROTEIN"/>
    <property type="match status" value="1"/>
</dbReference>
<dbReference type="Proteomes" id="UP000003751">
    <property type="component" value="Unassembled WGS sequence"/>
</dbReference>
<evidence type="ECO:0000256" key="3">
    <source>
        <dbReference type="SAM" id="MobiDB-lite"/>
    </source>
</evidence>
<feature type="domain" description="Nudix hydrolase" evidence="4">
    <location>
        <begin position="49"/>
        <end position="209"/>
    </location>
</feature>
<feature type="compositionally biased region" description="Basic and acidic residues" evidence="3">
    <location>
        <begin position="84"/>
        <end position="132"/>
    </location>
</feature>
<dbReference type="PROSITE" id="PS00893">
    <property type="entry name" value="NUDIX_BOX"/>
    <property type="match status" value="1"/>
</dbReference>